<dbReference type="FunFam" id="3.40.50.1260:FF:000002">
    <property type="entry name" value="Phosphoglycerate kinase"/>
    <property type="match status" value="1"/>
</dbReference>
<dbReference type="HAMAP" id="MF_00145">
    <property type="entry name" value="Phosphoglyc_kinase"/>
    <property type="match status" value="1"/>
</dbReference>
<dbReference type="PROSITE" id="PS00111">
    <property type="entry name" value="PGLYCERATE_KINASE"/>
    <property type="match status" value="1"/>
</dbReference>
<keyword evidence="13 14" id="KW-0324">Glycolysis</keyword>
<feature type="binding site" evidence="14">
    <location>
        <position position="149"/>
    </location>
    <ligand>
        <name>substrate</name>
    </ligand>
</feature>
<sequence length="390" mass="42532">MRSIRDIDLSGKRVLMRVDFNVPMDKDGEILDDNRIQSAIPTIEYLVKQNAKVILMSHLGRPKGRESKYSLKPVAQYLSRLINGPVIIADDCIGSEVEEKAQELKPGEVLMLENVRYHEEEEKNNPDFSKKLALLGDIFVNDAFGTAHRAHSSTAGVADYLPSYAGLLVENEVKMLKGVIEHPESPRMAILGGSKVYDKLGLINNLLDKMDVIVIGGGMANTFLKAKGINVGKSILEKDRIDEATELLKEAEKKDTRILLPLDVVIADEVSEKAQGQVVDVLEVPDDKMILDIGPKTIEEYSKEILKARTIIWNGPLGVYEYDQFAKGTEEVAKKLADSPAVSVIGGGDSAAAVHHLGLEKNITHISTGGGATLEFLEGKLLPGVAVCGV</sequence>
<evidence type="ECO:0000256" key="8">
    <source>
        <dbReference type="ARBA" id="ARBA00022490"/>
    </source>
</evidence>
<dbReference type="UniPathway" id="UPA00109">
    <property type="reaction ID" value="UER00185"/>
</dbReference>
<dbReference type="CDD" id="cd00318">
    <property type="entry name" value="Phosphoglycerate_kinase"/>
    <property type="match status" value="1"/>
</dbReference>
<comment type="subunit">
    <text evidence="5 14">Monomer.</text>
</comment>
<dbReference type="SUPFAM" id="SSF53748">
    <property type="entry name" value="Phosphoglycerate kinase"/>
    <property type="match status" value="1"/>
</dbReference>
<evidence type="ECO:0000256" key="17">
    <source>
        <dbReference type="RuleBase" id="RU000532"/>
    </source>
</evidence>
<dbReference type="PANTHER" id="PTHR11406">
    <property type="entry name" value="PHOSPHOGLYCERATE KINASE"/>
    <property type="match status" value="1"/>
</dbReference>
<feature type="binding site" evidence="15">
    <location>
        <position position="149"/>
    </location>
    <ligand>
        <name>(2R)-3-phosphoglycerate</name>
        <dbReference type="ChEBI" id="CHEBI:58272"/>
    </ligand>
</feature>
<accession>A0A6I6DE13</accession>
<keyword evidence="11 14" id="KW-0418">Kinase</keyword>
<evidence type="ECO:0000256" key="13">
    <source>
        <dbReference type="ARBA" id="ARBA00023152"/>
    </source>
</evidence>
<dbReference type="InterPro" id="IPR001576">
    <property type="entry name" value="Phosphoglycerate_kinase"/>
</dbReference>
<dbReference type="PANTHER" id="PTHR11406:SF23">
    <property type="entry name" value="PHOSPHOGLYCERATE KINASE 1, CHLOROPLASTIC-RELATED"/>
    <property type="match status" value="1"/>
</dbReference>
<dbReference type="InterPro" id="IPR015911">
    <property type="entry name" value="Phosphoglycerate_kinase_CS"/>
</dbReference>
<evidence type="ECO:0000313" key="18">
    <source>
        <dbReference type="EMBL" id="QGU00356.1"/>
    </source>
</evidence>
<keyword evidence="12 14" id="KW-0067">ATP-binding</keyword>
<feature type="binding site" evidence="14 15">
    <location>
        <begin position="19"/>
        <end position="21"/>
    </location>
    <ligand>
        <name>substrate</name>
    </ligand>
</feature>
<dbReference type="Proteomes" id="UP000426444">
    <property type="component" value="Chromosome"/>
</dbReference>
<evidence type="ECO:0000256" key="15">
    <source>
        <dbReference type="PIRSR" id="PIRSR000724-1"/>
    </source>
</evidence>
<comment type="catalytic activity">
    <reaction evidence="1 14 17">
        <text>(2R)-3-phosphoglycerate + ATP = (2R)-3-phospho-glyceroyl phosphate + ADP</text>
        <dbReference type="Rhea" id="RHEA:14801"/>
        <dbReference type="ChEBI" id="CHEBI:30616"/>
        <dbReference type="ChEBI" id="CHEBI:57604"/>
        <dbReference type="ChEBI" id="CHEBI:58272"/>
        <dbReference type="ChEBI" id="CHEBI:456216"/>
        <dbReference type="EC" id="2.7.2.3"/>
    </reaction>
</comment>
<name>A0A6I6DE13_9FIRM</name>
<dbReference type="FunFam" id="3.40.50.1260:FF:000007">
    <property type="entry name" value="Phosphoglycerate kinase"/>
    <property type="match status" value="1"/>
</dbReference>
<protein>
    <recommendedName>
        <fullName evidence="7 14">Phosphoglycerate kinase</fullName>
        <ecNumber evidence="6 14">2.7.2.3</ecNumber>
    </recommendedName>
</protein>
<dbReference type="PIRSF" id="PIRSF000724">
    <property type="entry name" value="Pgk"/>
    <property type="match status" value="1"/>
</dbReference>
<feature type="binding site" evidence="14 16">
    <location>
        <begin position="347"/>
        <end position="350"/>
    </location>
    <ligand>
        <name>ATP</name>
        <dbReference type="ChEBI" id="CHEBI:30616"/>
    </ligand>
</feature>
<feature type="binding site" evidence="14 16">
    <location>
        <position position="321"/>
    </location>
    <ligand>
        <name>ATP</name>
        <dbReference type="ChEBI" id="CHEBI:30616"/>
    </ligand>
</feature>
<dbReference type="GO" id="GO:0004618">
    <property type="term" value="F:phosphoglycerate kinase activity"/>
    <property type="evidence" value="ECO:0007669"/>
    <property type="project" value="UniProtKB-UniRule"/>
</dbReference>
<feature type="binding site" evidence="15">
    <location>
        <position position="116"/>
    </location>
    <ligand>
        <name>(2R)-3-phosphoglycerate</name>
        <dbReference type="ChEBI" id="CHEBI:58272"/>
    </ligand>
</feature>
<evidence type="ECO:0000256" key="12">
    <source>
        <dbReference type="ARBA" id="ARBA00022840"/>
    </source>
</evidence>
<evidence type="ECO:0000256" key="2">
    <source>
        <dbReference type="ARBA" id="ARBA00004496"/>
    </source>
</evidence>
<evidence type="ECO:0000256" key="11">
    <source>
        <dbReference type="ARBA" id="ARBA00022777"/>
    </source>
</evidence>
<feature type="binding site" evidence="15">
    <location>
        <position position="35"/>
    </location>
    <ligand>
        <name>(2R)-3-phosphoglycerate</name>
        <dbReference type="ChEBI" id="CHEBI:58272"/>
    </ligand>
</feature>
<gene>
    <name evidence="14" type="primary">pgk</name>
    <name evidence="18" type="ORF">SYNTR_1762</name>
</gene>
<dbReference type="GO" id="GO:0005829">
    <property type="term" value="C:cytosol"/>
    <property type="evidence" value="ECO:0007669"/>
    <property type="project" value="TreeGrafter"/>
</dbReference>
<dbReference type="PRINTS" id="PR00477">
    <property type="entry name" value="PHGLYCKINASE"/>
</dbReference>
<dbReference type="EMBL" id="CP046457">
    <property type="protein sequence ID" value="QGU00356.1"/>
    <property type="molecule type" value="Genomic_DNA"/>
</dbReference>
<dbReference type="GO" id="GO:0043531">
    <property type="term" value="F:ADP binding"/>
    <property type="evidence" value="ECO:0007669"/>
    <property type="project" value="TreeGrafter"/>
</dbReference>
<evidence type="ECO:0000256" key="4">
    <source>
        <dbReference type="ARBA" id="ARBA00008982"/>
    </source>
</evidence>
<keyword evidence="9 14" id="KW-0808">Transferase</keyword>
<proteinExistence type="inferred from homology"/>
<evidence type="ECO:0000256" key="1">
    <source>
        <dbReference type="ARBA" id="ARBA00000642"/>
    </source>
</evidence>
<evidence type="ECO:0000256" key="14">
    <source>
        <dbReference type="HAMAP-Rule" id="MF_00145"/>
    </source>
</evidence>
<feature type="binding site" evidence="14 15">
    <location>
        <begin position="58"/>
        <end position="61"/>
    </location>
    <ligand>
        <name>substrate</name>
    </ligand>
</feature>
<dbReference type="GO" id="GO:0006096">
    <property type="term" value="P:glycolytic process"/>
    <property type="evidence" value="ECO:0007669"/>
    <property type="project" value="UniProtKB-UniRule"/>
</dbReference>
<feature type="binding site" evidence="14 16">
    <location>
        <position position="199"/>
    </location>
    <ligand>
        <name>ATP</name>
        <dbReference type="ChEBI" id="CHEBI:30616"/>
    </ligand>
</feature>
<reference evidence="19" key="1">
    <citation type="journal article" date="2019" name="Microbiology">
        <title>Complete Genome Sequence of an Uncultured Bacterium of the Candidate Phylum Bipolaricaulota.</title>
        <authorList>
            <person name="Kadnikov V.V."/>
            <person name="Mardanov A.V."/>
            <person name="Beletsky A.V."/>
            <person name="Frank Y.A."/>
            <person name="Karnachuk O.V."/>
            <person name="Ravin N.V."/>
        </authorList>
    </citation>
    <scope>NUCLEOTIDE SEQUENCE [LARGE SCALE GENOMIC DNA]</scope>
</reference>
<comment type="subcellular location">
    <subcellularLocation>
        <location evidence="2 14">Cytoplasm</location>
    </subcellularLocation>
</comment>
<feature type="binding site" evidence="14">
    <location>
        <position position="35"/>
    </location>
    <ligand>
        <name>substrate</name>
    </ligand>
</feature>
<keyword evidence="8 14" id="KW-0963">Cytoplasm</keyword>
<dbReference type="Gene3D" id="3.40.50.1260">
    <property type="entry name" value="Phosphoglycerate kinase, N-terminal domain"/>
    <property type="match status" value="2"/>
</dbReference>
<dbReference type="KEGG" id="salq:SYNTR_1762"/>
<dbReference type="EC" id="2.7.2.3" evidence="6 14"/>
<dbReference type="InterPro" id="IPR036043">
    <property type="entry name" value="Phosphoglycerate_kinase_sf"/>
</dbReference>
<keyword evidence="19" id="KW-1185">Reference proteome</keyword>
<dbReference type="AlphaFoldDB" id="A0A6I6DE13"/>
<evidence type="ECO:0000256" key="9">
    <source>
        <dbReference type="ARBA" id="ARBA00022679"/>
    </source>
</evidence>
<evidence type="ECO:0000256" key="7">
    <source>
        <dbReference type="ARBA" id="ARBA00016471"/>
    </source>
</evidence>
<feature type="binding site" evidence="14">
    <location>
        <position position="116"/>
    </location>
    <ligand>
        <name>substrate</name>
    </ligand>
</feature>
<dbReference type="GO" id="GO:0005524">
    <property type="term" value="F:ATP binding"/>
    <property type="evidence" value="ECO:0007669"/>
    <property type="project" value="UniProtKB-KW"/>
</dbReference>
<evidence type="ECO:0000256" key="3">
    <source>
        <dbReference type="ARBA" id="ARBA00004838"/>
    </source>
</evidence>
<evidence type="ECO:0000256" key="6">
    <source>
        <dbReference type="ARBA" id="ARBA00013061"/>
    </source>
</evidence>
<comment type="caution">
    <text evidence="14">Lacks conserved residue(s) required for the propagation of feature annotation.</text>
</comment>
<organism evidence="18 19">
    <name type="scientific">Candidatus Syntrophocurvum alkaliphilum</name>
    <dbReference type="NCBI Taxonomy" id="2293317"/>
    <lineage>
        <taxon>Bacteria</taxon>
        <taxon>Bacillati</taxon>
        <taxon>Bacillota</taxon>
        <taxon>Clostridia</taxon>
        <taxon>Eubacteriales</taxon>
        <taxon>Syntrophomonadaceae</taxon>
        <taxon>Candidatus Syntrophocurvum</taxon>
    </lineage>
</organism>
<comment type="similarity">
    <text evidence="4 14 17">Belongs to the phosphoglycerate kinase family.</text>
</comment>
<evidence type="ECO:0000256" key="10">
    <source>
        <dbReference type="ARBA" id="ARBA00022741"/>
    </source>
</evidence>
<dbReference type="RefSeq" id="WP_279285948.1">
    <property type="nucleotide sequence ID" value="NZ_CP046457.1"/>
</dbReference>
<dbReference type="GO" id="GO:0006094">
    <property type="term" value="P:gluconeogenesis"/>
    <property type="evidence" value="ECO:0007669"/>
    <property type="project" value="TreeGrafter"/>
</dbReference>
<keyword evidence="10 14" id="KW-0547">Nucleotide-binding</keyword>
<evidence type="ECO:0000256" key="16">
    <source>
        <dbReference type="PIRSR" id="PIRSR000724-2"/>
    </source>
</evidence>
<dbReference type="Pfam" id="PF00162">
    <property type="entry name" value="PGK"/>
    <property type="match status" value="1"/>
</dbReference>
<dbReference type="InterPro" id="IPR015824">
    <property type="entry name" value="Phosphoglycerate_kinase_N"/>
</dbReference>
<evidence type="ECO:0000256" key="5">
    <source>
        <dbReference type="ARBA" id="ARBA00011245"/>
    </source>
</evidence>
<evidence type="ECO:0000313" key="19">
    <source>
        <dbReference type="Proteomes" id="UP000426444"/>
    </source>
</evidence>
<comment type="pathway">
    <text evidence="3 14">Carbohydrate degradation; glycolysis; pyruvate from D-glyceraldehyde 3-phosphate: step 2/5.</text>
</comment>